<dbReference type="InterPro" id="IPR008523">
    <property type="entry name" value="DUF805"/>
</dbReference>
<protein>
    <submittedName>
        <fullName evidence="3">Uncharacterized membrane protein YhaH (DUF805 family)</fullName>
    </submittedName>
</protein>
<dbReference type="AlphaFoldDB" id="A0A542D9F5"/>
<dbReference type="PANTHER" id="PTHR34980">
    <property type="entry name" value="INNER MEMBRANE PROTEIN-RELATED-RELATED"/>
    <property type="match status" value="1"/>
</dbReference>
<dbReference type="EMBL" id="VFMM01000004">
    <property type="protein sequence ID" value="TQI99696.1"/>
    <property type="molecule type" value="Genomic_DNA"/>
</dbReference>
<evidence type="ECO:0000256" key="1">
    <source>
        <dbReference type="SAM" id="MobiDB-lite"/>
    </source>
</evidence>
<sequence length="136" mass="15374">MQWYLDVLKKYVAFDGRARRKEFWMFTLFSVIISVILSIIDHVAGLDFNGGRNGVLQSIYGLAVLLPTLSVSWRRLHDTNRSGWWMLLYFTCIGIIVLIVFWAMEGQAGNNKYGPDPKAAERFGGPGQAEPGYPTV</sequence>
<dbReference type="Pfam" id="PF05656">
    <property type="entry name" value="DUF805"/>
    <property type="match status" value="1"/>
</dbReference>
<dbReference type="GO" id="GO:0005886">
    <property type="term" value="C:plasma membrane"/>
    <property type="evidence" value="ECO:0007669"/>
    <property type="project" value="TreeGrafter"/>
</dbReference>
<dbReference type="RefSeq" id="WP_141861902.1">
    <property type="nucleotide sequence ID" value="NZ_BAAAKA010000010.1"/>
</dbReference>
<keyword evidence="2" id="KW-1133">Transmembrane helix</keyword>
<comment type="caution">
    <text evidence="3">The sequence shown here is derived from an EMBL/GenBank/DDBJ whole genome shotgun (WGS) entry which is preliminary data.</text>
</comment>
<dbReference type="PANTHER" id="PTHR34980:SF2">
    <property type="entry name" value="INNER MEMBRANE PROTEIN YHAH-RELATED"/>
    <property type="match status" value="1"/>
</dbReference>
<accession>A0A542D9F5</accession>
<reference evidence="3 4" key="1">
    <citation type="submission" date="2019-06" db="EMBL/GenBank/DDBJ databases">
        <title>Sequencing the genomes of 1000 actinobacteria strains.</title>
        <authorList>
            <person name="Klenk H.-P."/>
        </authorList>
    </citation>
    <scope>NUCLEOTIDE SEQUENCE [LARGE SCALE GENOMIC DNA]</scope>
    <source>
        <strain evidence="3 4">DSM 17305</strain>
    </source>
</reference>
<keyword evidence="2" id="KW-0472">Membrane</keyword>
<organism evidence="3 4">
    <name type="scientific">Kribbella jejuensis</name>
    <dbReference type="NCBI Taxonomy" id="236068"/>
    <lineage>
        <taxon>Bacteria</taxon>
        <taxon>Bacillati</taxon>
        <taxon>Actinomycetota</taxon>
        <taxon>Actinomycetes</taxon>
        <taxon>Propionibacteriales</taxon>
        <taxon>Kribbellaceae</taxon>
        <taxon>Kribbella</taxon>
    </lineage>
</organism>
<evidence type="ECO:0000256" key="2">
    <source>
        <dbReference type="SAM" id="Phobius"/>
    </source>
</evidence>
<feature type="transmembrane region" description="Helical" evidence="2">
    <location>
        <begin position="23"/>
        <end position="43"/>
    </location>
</feature>
<feature type="transmembrane region" description="Helical" evidence="2">
    <location>
        <begin position="55"/>
        <end position="73"/>
    </location>
</feature>
<evidence type="ECO:0000313" key="4">
    <source>
        <dbReference type="Proteomes" id="UP000316298"/>
    </source>
</evidence>
<gene>
    <name evidence="3" type="ORF">FB475_6683</name>
</gene>
<dbReference type="Proteomes" id="UP000316298">
    <property type="component" value="Unassembled WGS sequence"/>
</dbReference>
<keyword evidence="4" id="KW-1185">Reference proteome</keyword>
<feature type="transmembrane region" description="Helical" evidence="2">
    <location>
        <begin position="85"/>
        <end position="104"/>
    </location>
</feature>
<dbReference type="OrthoDB" id="9812349at2"/>
<proteinExistence type="predicted"/>
<feature type="region of interest" description="Disordered" evidence="1">
    <location>
        <begin position="115"/>
        <end position="136"/>
    </location>
</feature>
<name>A0A542D9F5_9ACTN</name>
<keyword evidence="2" id="KW-0812">Transmembrane</keyword>
<evidence type="ECO:0000313" key="3">
    <source>
        <dbReference type="EMBL" id="TQI99696.1"/>
    </source>
</evidence>